<organism evidence="1 2">
    <name type="scientific">candidate division CSSED10-310 bacterium</name>
    <dbReference type="NCBI Taxonomy" id="2855610"/>
    <lineage>
        <taxon>Bacteria</taxon>
        <taxon>Bacteria division CSSED10-310</taxon>
    </lineage>
</organism>
<evidence type="ECO:0000313" key="2">
    <source>
        <dbReference type="Proteomes" id="UP001594351"/>
    </source>
</evidence>
<proteinExistence type="predicted"/>
<keyword evidence="2" id="KW-1185">Reference proteome</keyword>
<name>A0ABV6YXI8_UNCC1</name>
<protein>
    <submittedName>
        <fullName evidence="1">Uncharacterized protein</fullName>
    </submittedName>
</protein>
<reference evidence="1 2" key="1">
    <citation type="submission" date="2024-09" db="EMBL/GenBank/DDBJ databases">
        <title>Laminarin stimulates single cell rates of sulfate reduction while oxygen inhibits transcriptomic activity in coastal marine sediment.</title>
        <authorList>
            <person name="Lindsay M."/>
            <person name="Orcutt B."/>
            <person name="Emerson D."/>
            <person name="Stepanauskas R."/>
            <person name="D'Angelo T."/>
        </authorList>
    </citation>
    <scope>NUCLEOTIDE SEQUENCE [LARGE SCALE GENOMIC DNA]</scope>
    <source>
        <strain evidence="1">SAG AM-311-K15</strain>
    </source>
</reference>
<comment type="caution">
    <text evidence="1">The sequence shown here is derived from an EMBL/GenBank/DDBJ whole genome shotgun (WGS) entry which is preliminary data.</text>
</comment>
<evidence type="ECO:0000313" key="1">
    <source>
        <dbReference type="EMBL" id="MFC1850910.1"/>
    </source>
</evidence>
<accession>A0ABV6YXI8</accession>
<feature type="non-terminal residue" evidence="1">
    <location>
        <position position="1"/>
    </location>
</feature>
<sequence length="61" mass="7088">SYRSWDYKFNTFFDGGLWEAKIHLQLDIFLGEGGSPDPPIKCILTGQEIRSPLRSRLIQIY</sequence>
<gene>
    <name evidence="1" type="ORF">ACFL27_12010</name>
</gene>
<dbReference type="EMBL" id="JBHPBY010000134">
    <property type="protein sequence ID" value="MFC1850910.1"/>
    <property type="molecule type" value="Genomic_DNA"/>
</dbReference>
<dbReference type="Proteomes" id="UP001594351">
    <property type="component" value="Unassembled WGS sequence"/>
</dbReference>